<dbReference type="KEGG" id="cmos:111439747"/>
<proteinExistence type="predicted"/>
<sequence length="138" mass="16234">MRGVLRFGKKEKLSPRFIGPFEILERVGAVAYRIALSPNLAAVHNVFHVSMLRKYTPDPTHVIEHEMLPLREDLSYEEKPIRTLARDTRRLCNKDIPLVKVSWGNHREEEATWEREEDVRRAYPELFQEISTFEDESS</sequence>
<name>A0A6J1F3U5_CUCMO</name>
<evidence type="ECO:0000313" key="2">
    <source>
        <dbReference type="Proteomes" id="UP000504609"/>
    </source>
</evidence>
<dbReference type="GeneID" id="111439747"/>
<protein>
    <submittedName>
        <fullName evidence="3">Uncharacterized protein LOC111439747</fullName>
    </submittedName>
</protein>
<dbReference type="RefSeq" id="XP_022933045.1">
    <property type="nucleotide sequence ID" value="XM_023077277.1"/>
</dbReference>
<evidence type="ECO:0000259" key="1">
    <source>
        <dbReference type="Pfam" id="PF24626"/>
    </source>
</evidence>
<gene>
    <name evidence="3" type="primary">LOC111439747</name>
</gene>
<dbReference type="PANTHER" id="PTHR46148:SF60">
    <property type="entry name" value="CHROMO DOMAIN-CONTAINING PROTEIN"/>
    <property type="match status" value="1"/>
</dbReference>
<feature type="domain" description="Tf2-1-like SH3-like" evidence="1">
    <location>
        <begin position="6"/>
        <end position="55"/>
    </location>
</feature>
<dbReference type="SUPFAM" id="SSF54160">
    <property type="entry name" value="Chromo domain-like"/>
    <property type="match status" value="1"/>
</dbReference>
<dbReference type="InterPro" id="IPR016197">
    <property type="entry name" value="Chromo-like_dom_sf"/>
</dbReference>
<reference evidence="3" key="1">
    <citation type="submission" date="2025-08" db="UniProtKB">
        <authorList>
            <consortium name="RefSeq"/>
        </authorList>
    </citation>
    <scope>IDENTIFICATION</scope>
    <source>
        <tissue evidence="3">Young leaves</tissue>
    </source>
</reference>
<dbReference type="PANTHER" id="PTHR46148">
    <property type="entry name" value="CHROMO DOMAIN-CONTAINING PROTEIN"/>
    <property type="match status" value="1"/>
</dbReference>
<dbReference type="AlphaFoldDB" id="A0A6J1F3U5"/>
<accession>A0A6J1F3U5</accession>
<evidence type="ECO:0000313" key="3">
    <source>
        <dbReference type="RefSeq" id="XP_022933045.1"/>
    </source>
</evidence>
<keyword evidence="2" id="KW-1185">Reference proteome</keyword>
<dbReference type="Pfam" id="PF24626">
    <property type="entry name" value="SH3_Tf2-1"/>
    <property type="match status" value="1"/>
</dbReference>
<dbReference type="Proteomes" id="UP000504609">
    <property type="component" value="Unplaced"/>
</dbReference>
<dbReference type="InterPro" id="IPR056924">
    <property type="entry name" value="SH3_Tf2-1"/>
</dbReference>
<organism evidence="2 3">
    <name type="scientific">Cucurbita moschata</name>
    <name type="common">Winter crookneck squash</name>
    <name type="synonym">Cucurbita pepo var. moschata</name>
    <dbReference type="NCBI Taxonomy" id="3662"/>
    <lineage>
        <taxon>Eukaryota</taxon>
        <taxon>Viridiplantae</taxon>
        <taxon>Streptophyta</taxon>
        <taxon>Embryophyta</taxon>
        <taxon>Tracheophyta</taxon>
        <taxon>Spermatophyta</taxon>
        <taxon>Magnoliopsida</taxon>
        <taxon>eudicotyledons</taxon>
        <taxon>Gunneridae</taxon>
        <taxon>Pentapetalae</taxon>
        <taxon>rosids</taxon>
        <taxon>fabids</taxon>
        <taxon>Cucurbitales</taxon>
        <taxon>Cucurbitaceae</taxon>
        <taxon>Cucurbiteae</taxon>
        <taxon>Cucurbita</taxon>
    </lineage>
</organism>